<dbReference type="RefSeq" id="WP_182482468.1">
    <property type="nucleotide sequence ID" value="NZ_QWKZ01000017.1"/>
</dbReference>
<evidence type="ECO:0000256" key="2">
    <source>
        <dbReference type="ARBA" id="ARBA00022801"/>
    </source>
</evidence>
<keyword evidence="6" id="KW-1185">Reference proteome</keyword>
<evidence type="ECO:0000313" key="6">
    <source>
        <dbReference type="Proteomes" id="UP000265800"/>
    </source>
</evidence>
<dbReference type="Pfam" id="PF13365">
    <property type="entry name" value="Trypsin_2"/>
    <property type="match status" value="1"/>
</dbReference>
<dbReference type="PROSITE" id="PS50106">
    <property type="entry name" value="PDZ"/>
    <property type="match status" value="1"/>
</dbReference>
<dbReference type="PANTHER" id="PTHR43343">
    <property type="entry name" value="PEPTIDASE S12"/>
    <property type="match status" value="1"/>
</dbReference>
<name>A0A399EW55_9DEIN</name>
<dbReference type="GO" id="GO:0006508">
    <property type="term" value="P:proteolysis"/>
    <property type="evidence" value="ECO:0007669"/>
    <property type="project" value="UniProtKB-KW"/>
</dbReference>
<proteinExistence type="predicted"/>
<keyword evidence="3" id="KW-0732">Signal</keyword>
<dbReference type="InterPro" id="IPR001940">
    <property type="entry name" value="Peptidase_S1C"/>
</dbReference>
<dbReference type="Proteomes" id="UP000265800">
    <property type="component" value="Unassembled WGS sequence"/>
</dbReference>
<dbReference type="Gene3D" id="2.30.42.10">
    <property type="match status" value="1"/>
</dbReference>
<dbReference type="InterPro" id="IPR051201">
    <property type="entry name" value="Chloro_Bact_Ser_Proteases"/>
</dbReference>
<protein>
    <submittedName>
        <fullName evidence="5">Periplasmic pH-dependent serine endoprotease DegQ</fullName>
        <ecNumber evidence="5">3.4.21.107</ecNumber>
    </submittedName>
</protein>
<comment type="caution">
    <text evidence="5">The sequence shown here is derived from an EMBL/GenBank/DDBJ whole genome shotgun (WGS) entry which is preliminary data.</text>
</comment>
<reference evidence="5 6" key="1">
    <citation type="submission" date="2018-08" db="EMBL/GenBank/DDBJ databases">
        <title>Meiothermus luteus KCTC 52599 genome sequencing project.</title>
        <authorList>
            <person name="Da Costa M.S."/>
            <person name="Albuquerque L."/>
            <person name="Raposo P."/>
            <person name="Froufe H.J.C."/>
            <person name="Barroso C.S."/>
            <person name="Egas C."/>
        </authorList>
    </citation>
    <scope>NUCLEOTIDE SEQUENCE [LARGE SCALE GENOMIC DNA]</scope>
    <source>
        <strain evidence="5 6">KCTC 52599</strain>
    </source>
</reference>
<dbReference type="SMART" id="SM00228">
    <property type="entry name" value="PDZ"/>
    <property type="match status" value="1"/>
</dbReference>
<evidence type="ECO:0000313" key="5">
    <source>
        <dbReference type="EMBL" id="RIH87913.1"/>
    </source>
</evidence>
<feature type="domain" description="PDZ" evidence="4">
    <location>
        <begin position="241"/>
        <end position="339"/>
    </location>
</feature>
<feature type="signal peptide" evidence="3">
    <location>
        <begin position="1"/>
        <end position="17"/>
    </location>
</feature>
<dbReference type="PRINTS" id="PR00834">
    <property type="entry name" value="PROTEASES2C"/>
</dbReference>
<accession>A0A399EW55</accession>
<sequence>MIRPLLLLTWAFSLALAQPPRLTTPEEVARVEVIRRALPAVVKVTGILRDPQTGNEGPTNGSGFFYAPSRIITNYHVVQDLRDITVELFDGRSFPAQIFAVDKGIDIAILSVQGVTAPAQLTFGSSQNLSVGMGLVVIGSPFGQRNLASYGILAGVGPTSAEKNDLDPEVGSEIGDLLFTDARIVQGNSGGPVLDLQGRVVGVANATLGDLSGMGGIGVAIPADLVRQSVSDLERFGVPQRGNLGVTLRNLDELDPLLLGRVGLLSTRGAMIEKVEPGGPAARAGLRPAERDARGRLVSLGDIILAINGRAVRNASEVTQAIARFRPGDRVNLTIWRNGRRLEVAVTMIARR</sequence>
<feature type="chain" id="PRO_5017210012" evidence="3">
    <location>
        <begin position="18"/>
        <end position="352"/>
    </location>
</feature>
<dbReference type="InterPro" id="IPR009003">
    <property type="entry name" value="Peptidase_S1_PA"/>
</dbReference>
<dbReference type="InterPro" id="IPR001478">
    <property type="entry name" value="PDZ"/>
</dbReference>
<evidence type="ECO:0000259" key="4">
    <source>
        <dbReference type="PROSITE" id="PS50106"/>
    </source>
</evidence>
<organism evidence="5 6">
    <name type="scientific">Meiothermus luteus</name>
    <dbReference type="NCBI Taxonomy" id="2026184"/>
    <lineage>
        <taxon>Bacteria</taxon>
        <taxon>Thermotogati</taxon>
        <taxon>Deinococcota</taxon>
        <taxon>Deinococci</taxon>
        <taxon>Thermales</taxon>
        <taxon>Thermaceae</taxon>
        <taxon>Meiothermus</taxon>
    </lineage>
</organism>
<dbReference type="SUPFAM" id="SSF50156">
    <property type="entry name" value="PDZ domain-like"/>
    <property type="match status" value="1"/>
</dbReference>
<dbReference type="InterPro" id="IPR036034">
    <property type="entry name" value="PDZ_sf"/>
</dbReference>
<dbReference type="SUPFAM" id="SSF50494">
    <property type="entry name" value="Trypsin-like serine proteases"/>
    <property type="match status" value="1"/>
</dbReference>
<dbReference type="Gene3D" id="2.40.10.120">
    <property type="match status" value="1"/>
</dbReference>
<dbReference type="AlphaFoldDB" id="A0A399EW55"/>
<evidence type="ECO:0000256" key="1">
    <source>
        <dbReference type="ARBA" id="ARBA00022670"/>
    </source>
</evidence>
<dbReference type="EC" id="3.4.21.107" evidence="5"/>
<evidence type="ECO:0000256" key="3">
    <source>
        <dbReference type="SAM" id="SignalP"/>
    </source>
</evidence>
<dbReference type="EMBL" id="QWKZ01000017">
    <property type="protein sequence ID" value="RIH87913.1"/>
    <property type="molecule type" value="Genomic_DNA"/>
</dbReference>
<keyword evidence="1 5" id="KW-0645">Protease</keyword>
<dbReference type="GO" id="GO:0004252">
    <property type="term" value="F:serine-type endopeptidase activity"/>
    <property type="evidence" value="ECO:0007669"/>
    <property type="project" value="InterPro"/>
</dbReference>
<dbReference type="Pfam" id="PF13180">
    <property type="entry name" value="PDZ_2"/>
    <property type="match status" value="1"/>
</dbReference>
<gene>
    <name evidence="5" type="primary">degQ</name>
    <name evidence="5" type="ORF">Mlute_00786</name>
</gene>
<keyword evidence="2 5" id="KW-0378">Hydrolase</keyword>
<dbReference type="PANTHER" id="PTHR43343:SF3">
    <property type="entry name" value="PROTEASE DO-LIKE 8, CHLOROPLASTIC"/>
    <property type="match status" value="1"/>
</dbReference>